<sequence>MGVVSIAFVLGRNSKDEIL</sequence>
<accession>A0A1R3IT38</accession>
<gene>
    <name evidence="1" type="ORF">CCACVL1_10030</name>
</gene>
<proteinExistence type="predicted"/>
<protein>
    <submittedName>
        <fullName evidence="1">Uncharacterized protein</fullName>
    </submittedName>
</protein>
<comment type="caution">
    <text evidence="1">The sequence shown here is derived from an EMBL/GenBank/DDBJ whole genome shotgun (WGS) entry which is preliminary data.</text>
</comment>
<dbReference type="AlphaFoldDB" id="A0A1R3IT38"/>
<name>A0A1R3IT38_COCAP</name>
<organism evidence="1 2">
    <name type="scientific">Corchorus capsularis</name>
    <name type="common">Jute</name>
    <dbReference type="NCBI Taxonomy" id="210143"/>
    <lineage>
        <taxon>Eukaryota</taxon>
        <taxon>Viridiplantae</taxon>
        <taxon>Streptophyta</taxon>
        <taxon>Embryophyta</taxon>
        <taxon>Tracheophyta</taxon>
        <taxon>Spermatophyta</taxon>
        <taxon>Magnoliopsida</taxon>
        <taxon>eudicotyledons</taxon>
        <taxon>Gunneridae</taxon>
        <taxon>Pentapetalae</taxon>
        <taxon>rosids</taxon>
        <taxon>malvids</taxon>
        <taxon>Malvales</taxon>
        <taxon>Malvaceae</taxon>
        <taxon>Grewioideae</taxon>
        <taxon>Apeibeae</taxon>
        <taxon>Corchorus</taxon>
    </lineage>
</organism>
<evidence type="ECO:0000313" key="2">
    <source>
        <dbReference type="Proteomes" id="UP000188268"/>
    </source>
</evidence>
<reference evidence="1 2" key="1">
    <citation type="submission" date="2013-09" db="EMBL/GenBank/DDBJ databases">
        <title>Corchorus capsularis genome sequencing.</title>
        <authorList>
            <person name="Alam M."/>
            <person name="Haque M.S."/>
            <person name="Islam M.S."/>
            <person name="Emdad E.M."/>
            <person name="Islam M.M."/>
            <person name="Ahmed B."/>
            <person name="Halim A."/>
            <person name="Hossen Q.M.M."/>
            <person name="Hossain M.Z."/>
            <person name="Ahmed R."/>
            <person name="Khan M.M."/>
            <person name="Islam R."/>
            <person name="Rashid M.M."/>
            <person name="Khan S.A."/>
            <person name="Rahman M.S."/>
            <person name="Alam M."/>
        </authorList>
    </citation>
    <scope>NUCLEOTIDE SEQUENCE [LARGE SCALE GENOMIC DNA]</scope>
    <source>
        <strain evidence="2">cv. CVL-1</strain>
        <tissue evidence="1">Whole seedling</tissue>
    </source>
</reference>
<dbReference type="EMBL" id="AWWV01009566">
    <property type="protein sequence ID" value="OMO85737.1"/>
    <property type="molecule type" value="Genomic_DNA"/>
</dbReference>
<dbReference type="Proteomes" id="UP000188268">
    <property type="component" value="Unassembled WGS sequence"/>
</dbReference>
<evidence type="ECO:0000313" key="1">
    <source>
        <dbReference type="EMBL" id="OMO85737.1"/>
    </source>
</evidence>
<keyword evidence="2" id="KW-1185">Reference proteome</keyword>